<dbReference type="PANTHER" id="PTHR43861">
    <property type="entry name" value="TRANS-ACONITATE 2-METHYLTRANSFERASE-RELATED"/>
    <property type="match status" value="1"/>
</dbReference>
<gene>
    <name evidence="2" type="ORF">Ga0061064_0253</name>
</gene>
<name>A0A0K6GW65_9GAMM</name>
<dbReference type="Gene3D" id="3.40.50.150">
    <property type="entry name" value="Vaccinia Virus protein VP39"/>
    <property type="match status" value="1"/>
</dbReference>
<proteinExistence type="predicted"/>
<keyword evidence="3" id="KW-1185">Reference proteome</keyword>
<dbReference type="OrthoDB" id="9760689at2"/>
<evidence type="ECO:0000313" key="2">
    <source>
        <dbReference type="EMBL" id="CUA82854.1"/>
    </source>
</evidence>
<feature type="domain" description="Methyltransferase type 11" evidence="1">
    <location>
        <begin position="46"/>
        <end position="137"/>
    </location>
</feature>
<sequence length="263" mass="29364">MPELHKLQIAQSFGKAARCYTQHNRLQQQCAATLLQGLPSSLGVVLDAGCGPAVNTQALCARAQAYYGFDLSAGMLAQAQEQFPQHKWLQGDLEQLPFAPESFDQIYVNLALQWTDNLTIVLKQLIHCLKPHGTLVFSTVLDGSMAPIGPMFQRVTGHRHHNQFLRTSELLTCLQQAIAEVGASRACLAKFQTEQIAIPYASMRDMLYDLKGIGANYQPAGRARLTREQLRRVETGLESYRENDGMLYLQWRIGFVTITKNIA</sequence>
<keyword evidence="2" id="KW-0808">Transferase</keyword>
<dbReference type="RefSeq" id="WP_055437973.1">
    <property type="nucleotide sequence ID" value="NZ_CYHB01000001.1"/>
</dbReference>
<dbReference type="Proteomes" id="UP000182598">
    <property type="component" value="Unassembled WGS sequence"/>
</dbReference>
<dbReference type="GO" id="GO:0032259">
    <property type="term" value="P:methylation"/>
    <property type="evidence" value="ECO:0007669"/>
    <property type="project" value="UniProtKB-KW"/>
</dbReference>
<dbReference type="AlphaFoldDB" id="A0A0K6GW65"/>
<keyword evidence="2" id="KW-0830">Ubiquinone</keyword>
<dbReference type="Pfam" id="PF08241">
    <property type="entry name" value="Methyltransf_11"/>
    <property type="match status" value="1"/>
</dbReference>
<dbReference type="InterPro" id="IPR013216">
    <property type="entry name" value="Methyltransf_11"/>
</dbReference>
<dbReference type="GO" id="GO:0008757">
    <property type="term" value="F:S-adenosylmethionine-dependent methyltransferase activity"/>
    <property type="evidence" value="ECO:0007669"/>
    <property type="project" value="InterPro"/>
</dbReference>
<evidence type="ECO:0000313" key="3">
    <source>
        <dbReference type="Proteomes" id="UP000182598"/>
    </source>
</evidence>
<dbReference type="PANTHER" id="PTHR43861:SF1">
    <property type="entry name" value="TRANS-ACONITATE 2-METHYLTRANSFERASE"/>
    <property type="match status" value="1"/>
</dbReference>
<keyword evidence="2" id="KW-0489">Methyltransferase</keyword>
<dbReference type="CDD" id="cd02440">
    <property type="entry name" value="AdoMet_MTases"/>
    <property type="match status" value="1"/>
</dbReference>
<dbReference type="SUPFAM" id="SSF53335">
    <property type="entry name" value="S-adenosyl-L-methionine-dependent methyltransferases"/>
    <property type="match status" value="1"/>
</dbReference>
<organism evidence="2 3">
    <name type="scientific">Pseudidiomarina woesei</name>
    <dbReference type="NCBI Taxonomy" id="1381080"/>
    <lineage>
        <taxon>Bacteria</taxon>
        <taxon>Pseudomonadati</taxon>
        <taxon>Pseudomonadota</taxon>
        <taxon>Gammaproteobacteria</taxon>
        <taxon>Alteromonadales</taxon>
        <taxon>Idiomarinaceae</taxon>
        <taxon>Pseudidiomarina</taxon>
    </lineage>
</organism>
<evidence type="ECO:0000259" key="1">
    <source>
        <dbReference type="Pfam" id="PF08241"/>
    </source>
</evidence>
<dbReference type="EMBL" id="CYHB01000001">
    <property type="protein sequence ID" value="CUA82854.1"/>
    <property type="molecule type" value="Genomic_DNA"/>
</dbReference>
<dbReference type="InterPro" id="IPR029063">
    <property type="entry name" value="SAM-dependent_MTases_sf"/>
</dbReference>
<protein>
    <submittedName>
        <fullName evidence="2">Ubiquinone/menaquinone biosynthesis C-methylase UbiE</fullName>
    </submittedName>
</protein>
<reference evidence="3" key="1">
    <citation type="submission" date="2015-08" db="EMBL/GenBank/DDBJ databases">
        <authorList>
            <person name="Varghese N."/>
        </authorList>
    </citation>
    <scope>NUCLEOTIDE SEQUENCE [LARGE SCALE GENOMIC DNA]</scope>
    <source>
        <strain evidence="3">DSM 27808</strain>
    </source>
</reference>
<accession>A0A0K6GW65</accession>